<dbReference type="Pfam" id="PF01839">
    <property type="entry name" value="FG-GAP"/>
    <property type="match status" value="5"/>
</dbReference>
<name>A0A3N1CT41_9ACTN</name>
<dbReference type="InterPro" id="IPR028994">
    <property type="entry name" value="Integrin_alpha_N"/>
</dbReference>
<feature type="chain" id="PRO_5039543681" evidence="4">
    <location>
        <begin position="26"/>
        <end position="427"/>
    </location>
</feature>
<dbReference type="Gene3D" id="2.130.10.130">
    <property type="entry name" value="Integrin alpha, N-terminal"/>
    <property type="match status" value="3"/>
</dbReference>
<evidence type="ECO:0000313" key="5">
    <source>
        <dbReference type="EMBL" id="ROO84344.1"/>
    </source>
</evidence>
<evidence type="ECO:0000256" key="2">
    <source>
        <dbReference type="ARBA" id="ARBA00022737"/>
    </source>
</evidence>
<reference evidence="5 6" key="1">
    <citation type="submission" date="2018-11" db="EMBL/GenBank/DDBJ databases">
        <title>Sequencing the genomes of 1000 actinobacteria strains.</title>
        <authorList>
            <person name="Klenk H.-P."/>
        </authorList>
    </citation>
    <scope>NUCLEOTIDE SEQUENCE [LARGE SCALE GENOMIC DNA]</scope>
    <source>
        <strain evidence="5 6">DSM 44254</strain>
    </source>
</reference>
<sequence>MRLLAALVVPAVLAAPALLPAPAHARAAGCGGAHDLDGDGRPDLVVGAPSATIGGQRRAGQIAVAYADGRTAWLAPAAARPLDGFGAALATGDLDGDGCADLAVGAPGAATVRVYLGGAAELRAGPVLTGRRGLGTAVAVADLDGDRDAELVAGAPEASGGGEIVVYGLRARGVKGRKTFPARLGRTKQRRARTDAFGSALAIGDFAGTGRARIAVGVPGAGHRGEGAVTVIDPLRGKAKVLSQAGKVRGGPERDDGFGTALASADFDGDGYDDLAVGVPGEALTDRDLGAGEGAVHVFSGPSFREKGPMWSRDTKGVPGRLHRNDRFGAALAAGDLTGDGRPDLAIGIPGAASAQILRARKGKPLTPSRLLSPRLSKTSHYGLTLHITRGTLYVGAPGTSSFTGSVYRSTTRLPLDGRGLTGWAVS</sequence>
<dbReference type="SMART" id="SM00191">
    <property type="entry name" value="Int_alpha"/>
    <property type="match status" value="6"/>
</dbReference>
<dbReference type="InterPro" id="IPR013517">
    <property type="entry name" value="FG-GAP"/>
</dbReference>
<dbReference type="SUPFAM" id="SSF69318">
    <property type="entry name" value="Integrin alpha N-terminal domain"/>
    <property type="match status" value="1"/>
</dbReference>
<protein>
    <submittedName>
        <fullName evidence="5">FG-GAP repeat protein</fullName>
    </submittedName>
</protein>
<dbReference type="GO" id="GO:0009897">
    <property type="term" value="C:external side of plasma membrane"/>
    <property type="evidence" value="ECO:0007669"/>
    <property type="project" value="TreeGrafter"/>
</dbReference>
<gene>
    <name evidence="5" type="ORF">EDD29_1866</name>
</gene>
<dbReference type="EMBL" id="RJKE01000001">
    <property type="protein sequence ID" value="ROO84344.1"/>
    <property type="molecule type" value="Genomic_DNA"/>
</dbReference>
<evidence type="ECO:0000256" key="4">
    <source>
        <dbReference type="SAM" id="SignalP"/>
    </source>
</evidence>
<keyword evidence="6" id="KW-1185">Reference proteome</keyword>
<keyword evidence="3" id="KW-0325">Glycoprotein</keyword>
<proteinExistence type="predicted"/>
<evidence type="ECO:0000256" key="3">
    <source>
        <dbReference type="ARBA" id="ARBA00023180"/>
    </source>
</evidence>
<dbReference type="GO" id="GO:0098609">
    <property type="term" value="P:cell-cell adhesion"/>
    <property type="evidence" value="ECO:0007669"/>
    <property type="project" value="TreeGrafter"/>
</dbReference>
<dbReference type="GO" id="GO:0007229">
    <property type="term" value="P:integrin-mediated signaling pathway"/>
    <property type="evidence" value="ECO:0007669"/>
    <property type="project" value="TreeGrafter"/>
</dbReference>
<dbReference type="PANTHER" id="PTHR23220">
    <property type="entry name" value="INTEGRIN ALPHA"/>
    <property type="match status" value="1"/>
</dbReference>
<dbReference type="InterPro" id="IPR013519">
    <property type="entry name" value="Int_alpha_beta-p"/>
</dbReference>
<dbReference type="GO" id="GO:0033627">
    <property type="term" value="P:cell adhesion mediated by integrin"/>
    <property type="evidence" value="ECO:0007669"/>
    <property type="project" value="TreeGrafter"/>
</dbReference>
<dbReference type="PROSITE" id="PS51470">
    <property type="entry name" value="FG_GAP"/>
    <property type="match status" value="3"/>
</dbReference>
<dbReference type="PANTHER" id="PTHR23220:SF122">
    <property type="entry name" value="INTEGRIN ALPHA-PS1"/>
    <property type="match status" value="1"/>
</dbReference>
<dbReference type="RefSeq" id="WP_170201327.1">
    <property type="nucleotide sequence ID" value="NZ_RJKE01000001.1"/>
</dbReference>
<comment type="caution">
    <text evidence="5">The sequence shown here is derived from an EMBL/GenBank/DDBJ whole genome shotgun (WGS) entry which is preliminary data.</text>
</comment>
<accession>A0A3N1CT41</accession>
<dbReference type="GO" id="GO:0007160">
    <property type="term" value="P:cell-matrix adhesion"/>
    <property type="evidence" value="ECO:0007669"/>
    <property type="project" value="TreeGrafter"/>
</dbReference>
<dbReference type="Proteomes" id="UP000272400">
    <property type="component" value="Unassembled WGS sequence"/>
</dbReference>
<dbReference type="PRINTS" id="PR01185">
    <property type="entry name" value="INTEGRINA"/>
</dbReference>
<evidence type="ECO:0000313" key="6">
    <source>
        <dbReference type="Proteomes" id="UP000272400"/>
    </source>
</evidence>
<dbReference type="InterPro" id="IPR000413">
    <property type="entry name" value="Integrin_alpha"/>
</dbReference>
<evidence type="ECO:0000256" key="1">
    <source>
        <dbReference type="ARBA" id="ARBA00022729"/>
    </source>
</evidence>
<dbReference type="GO" id="GO:0008305">
    <property type="term" value="C:integrin complex"/>
    <property type="evidence" value="ECO:0007669"/>
    <property type="project" value="InterPro"/>
</dbReference>
<keyword evidence="1 4" id="KW-0732">Signal</keyword>
<organism evidence="5 6">
    <name type="scientific">Actinocorallia herbida</name>
    <dbReference type="NCBI Taxonomy" id="58109"/>
    <lineage>
        <taxon>Bacteria</taxon>
        <taxon>Bacillati</taxon>
        <taxon>Actinomycetota</taxon>
        <taxon>Actinomycetes</taxon>
        <taxon>Streptosporangiales</taxon>
        <taxon>Thermomonosporaceae</taxon>
        <taxon>Actinocorallia</taxon>
    </lineage>
</organism>
<dbReference type="AlphaFoldDB" id="A0A3N1CT41"/>
<dbReference type="GO" id="GO:0005178">
    <property type="term" value="F:integrin binding"/>
    <property type="evidence" value="ECO:0007669"/>
    <property type="project" value="TreeGrafter"/>
</dbReference>
<keyword evidence="2" id="KW-0677">Repeat</keyword>
<feature type="signal peptide" evidence="4">
    <location>
        <begin position="1"/>
        <end position="25"/>
    </location>
</feature>